<dbReference type="VEuPathDB" id="CryptoDB:Vbra_21195"/>
<comment type="pathway">
    <text evidence="1">Amino-acid degradation; L-lysine degradation via saccharopine pathway; glutaryl-CoA from L-lysine: step 1/6.</text>
</comment>
<dbReference type="FunFam" id="3.40.50.720:FF:000072">
    <property type="entry name" value="Saccharopine dehydrogenase [NADP(+), L-glutamate-forming]"/>
    <property type="match status" value="1"/>
</dbReference>
<dbReference type="CDD" id="cd12189">
    <property type="entry name" value="LKR_SDH_like"/>
    <property type="match status" value="1"/>
</dbReference>
<organism evidence="11 12">
    <name type="scientific">Vitrella brassicaformis (strain CCMP3155)</name>
    <dbReference type="NCBI Taxonomy" id="1169540"/>
    <lineage>
        <taxon>Eukaryota</taxon>
        <taxon>Sar</taxon>
        <taxon>Alveolata</taxon>
        <taxon>Colpodellida</taxon>
        <taxon>Vitrellaceae</taxon>
        <taxon>Vitrella</taxon>
    </lineage>
</organism>
<evidence type="ECO:0000256" key="5">
    <source>
        <dbReference type="ARBA" id="ARBA00023027"/>
    </source>
</evidence>
<keyword evidence="6" id="KW-0511">Multifunctional enzyme</keyword>
<dbReference type="SUPFAM" id="SSF51735">
    <property type="entry name" value="NAD(P)-binding Rossmann-fold domains"/>
    <property type="match status" value="1"/>
</dbReference>
<comment type="similarity">
    <text evidence="7">In the C-terminal section; belongs to the saccharopine dehydrogenase family.</text>
</comment>
<dbReference type="Pfam" id="PF16653">
    <property type="entry name" value="Sacchrp_dh_C"/>
    <property type="match status" value="1"/>
</dbReference>
<evidence type="ECO:0000256" key="3">
    <source>
        <dbReference type="ARBA" id="ARBA00022857"/>
    </source>
</evidence>
<evidence type="ECO:0000313" key="12">
    <source>
        <dbReference type="Proteomes" id="UP000041254"/>
    </source>
</evidence>
<dbReference type="Pfam" id="PF03435">
    <property type="entry name" value="Sacchrp_dh_NADP"/>
    <property type="match status" value="1"/>
</dbReference>
<dbReference type="AlphaFoldDB" id="A0A0G4F4R8"/>
<feature type="region of interest" description="Disordered" evidence="8">
    <location>
        <begin position="859"/>
        <end position="906"/>
    </location>
</feature>
<dbReference type="EMBL" id="CDMY01000369">
    <property type="protein sequence ID" value="CEM06717.1"/>
    <property type="molecule type" value="Genomic_DNA"/>
</dbReference>
<sequence>MMQGNGVVGIRREDKTVWERRAPLTPQHVKQLKDEGVTVIIQPSTKRAFTDHEYEAAGGIIRENLSGAATIIGVKEVPAHKLLPHRTYLFFSHTIKGQLDNMPLLDSILEKRVRLLDYECITQGGLRGGQRLVAFGSYAGVAGMIDFMHGLGKRYLMFGYATPFLHVAPSYTYASAKDAKQAVDRIAADIRRYGLPADVCPMTFVFTGTGNVSKGAQEIVRLLPHSFIDPEQLPALFESPPADCTTQVYAVLTTAQHFVQRADGGPFDKQAYYAHPELYRPVFHSTILPFTSVLINGIYWERRYPRIVSNEQLRHLNRQGGGPFGGLRLVGVCDVTCDLEGSVECLKKTTLIDQPFFVYNPETEECIDGVRGDGILMLGVDQLPTEFATDATQYFGDRLLPFIKPLAFSDGTVPYEAITDLPAPLKGACIAMDGKLTPLFEYIAKERMVTARAAAQKQQMDHRLDLSAPQLVVGLEGHLFDSGLINHALDLLEQSHVQFSVLDFRLGMDTANKSFVALSLVAERKRLLTDVVKELTALAGTFPFRNAEASVVQLKYTGDLSRKPKKLLPSRPPSQQLLMDYPSSVAHEFSYHILLLGAGMVAGPLVEYLLRKGDYKMTICSVLLDEAQALASRHTKATPMQLDLSEEAGMDRLKTLVSAADVCVSLVPAHLHPLVADICIQQKKHLVTASYVSPQMQALHDRAVGAGVMLVNEAGLDPGIDHMSAMALIHRLRRDKHTIVGFRSYCGGLPSPEAADNPLGYKFSWSARGVLTASVAPAKYRLNGQVVDVPGESLLLSAQPVSVTSAFNLEMLPNRDSISYESLYEIESIPTIIRGTLRYRGFSDILAGCVKLGLMDGTPRPDLTPSRPPTPALIKQASSGVSDAGMSPSASPGLTSHDSGHPHHTHPVWADVMRNVLGLEERTDLMDEGERNAVLVDEVGKRVREMLAGGDIDGERHVRVMGALEWLGLLSEAQQVPMRGSLVEAFCACLQQKLAYSEGERDMALMQHTIEYQRCGDGAMRRLRSTLCVYGDQQATAMAKTVGFTAAICTDLILQGRLKASGVVRPVCSEVYVPALEALNKEGISFHERDEPLPSH</sequence>
<dbReference type="InterPro" id="IPR007886">
    <property type="entry name" value="AlaDH/PNT_N"/>
</dbReference>
<dbReference type="InterPro" id="IPR005097">
    <property type="entry name" value="Sacchrp_dh_NADP-bd"/>
</dbReference>
<keyword evidence="12" id="KW-1185">Reference proteome</keyword>
<evidence type="ECO:0000256" key="1">
    <source>
        <dbReference type="ARBA" id="ARBA00004682"/>
    </source>
</evidence>
<dbReference type="Proteomes" id="UP000041254">
    <property type="component" value="Unassembled WGS sequence"/>
</dbReference>
<dbReference type="GO" id="GO:0033512">
    <property type="term" value="P:L-lysine catabolic process to acetyl-CoA via saccharopine"/>
    <property type="evidence" value="ECO:0007669"/>
    <property type="project" value="UniProtKB-UniPathway"/>
</dbReference>
<feature type="domain" description="Alanine dehydrogenase/pyridine nucleotide transhydrogenase N-terminal" evidence="10">
    <location>
        <begin position="9"/>
        <end position="142"/>
    </location>
</feature>
<dbReference type="InterPro" id="IPR007545">
    <property type="entry name" value="LOR/SDH_bifunc_enz_cons_dom"/>
</dbReference>
<dbReference type="GO" id="GO:0004753">
    <property type="term" value="F:saccharopine dehydrogenase activity"/>
    <property type="evidence" value="ECO:0007669"/>
    <property type="project" value="TreeGrafter"/>
</dbReference>
<dbReference type="OrthoDB" id="10059875at2759"/>
<evidence type="ECO:0000313" key="11">
    <source>
        <dbReference type="EMBL" id="CEM06717.1"/>
    </source>
</evidence>
<keyword evidence="5" id="KW-0520">NAD</keyword>
<reference evidence="11 12" key="1">
    <citation type="submission" date="2014-11" db="EMBL/GenBank/DDBJ databases">
        <authorList>
            <person name="Zhu J."/>
            <person name="Qi W."/>
            <person name="Song R."/>
        </authorList>
    </citation>
    <scope>NUCLEOTIDE SEQUENCE [LARGE SCALE GENOMIC DNA]</scope>
</reference>
<keyword evidence="3" id="KW-0521">NADP</keyword>
<dbReference type="SUPFAM" id="SSF52283">
    <property type="entry name" value="Formate/glycerate dehydrogenase catalytic domain-like"/>
    <property type="match status" value="1"/>
</dbReference>
<dbReference type="Pfam" id="PF04455">
    <property type="entry name" value="Saccharop_dh_N"/>
    <property type="match status" value="1"/>
</dbReference>
<dbReference type="Pfam" id="PF05222">
    <property type="entry name" value="AlaDh_PNT_N"/>
    <property type="match status" value="1"/>
</dbReference>
<dbReference type="STRING" id="1169540.A0A0G4F4R8"/>
<dbReference type="FunFam" id="3.40.50.720:FF:000087">
    <property type="entry name" value="alpha-aminoadipic semialdehyde synthase, mitochondrial"/>
    <property type="match status" value="1"/>
</dbReference>
<feature type="domain" description="Alanine dehydrogenase/pyridine nucleotide transhydrogenase NAD(H)-binding" evidence="9">
    <location>
        <begin position="186"/>
        <end position="379"/>
    </location>
</feature>
<comment type="pathway">
    <text evidence="2">Amino-acid degradation; L-lysine degradation via saccharopine pathway; glutaryl-CoA from L-lysine: step 2/6.</text>
</comment>
<dbReference type="Gene3D" id="3.30.70.2690">
    <property type="entry name" value="LOR/SDH bifunctional enzyme, conserved domain"/>
    <property type="match status" value="1"/>
</dbReference>
<dbReference type="InterPro" id="IPR043009">
    <property type="entry name" value="LOR/SDH_bifunc_enz_cons_dom_sf"/>
</dbReference>
<dbReference type="PANTHER" id="PTHR11133:SF22">
    <property type="entry name" value="ALPHA-AMINOADIPIC SEMIALDEHYDE SYNTHASE, MITOCHONDRIAL"/>
    <property type="match status" value="1"/>
</dbReference>
<accession>A0A0G4F4R8</accession>
<evidence type="ECO:0000256" key="2">
    <source>
        <dbReference type="ARBA" id="ARBA00004720"/>
    </source>
</evidence>
<feature type="compositionally biased region" description="Polar residues" evidence="8">
    <location>
        <begin position="888"/>
        <end position="897"/>
    </location>
</feature>
<evidence type="ECO:0000259" key="9">
    <source>
        <dbReference type="SMART" id="SM01002"/>
    </source>
</evidence>
<dbReference type="PANTHER" id="PTHR11133">
    <property type="entry name" value="SACCHAROPINE DEHYDROGENASE"/>
    <property type="match status" value="1"/>
</dbReference>
<dbReference type="GO" id="GO:0019878">
    <property type="term" value="P:lysine biosynthetic process via aminoadipic acid"/>
    <property type="evidence" value="ECO:0007669"/>
    <property type="project" value="TreeGrafter"/>
</dbReference>
<dbReference type="UniPathway" id="UPA00868">
    <property type="reaction ID" value="UER00835"/>
</dbReference>
<evidence type="ECO:0000256" key="7">
    <source>
        <dbReference type="ARBA" id="ARBA00025744"/>
    </source>
</evidence>
<dbReference type="SUPFAM" id="SSF55347">
    <property type="entry name" value="Glyceraldehyde-3-phosphate dehydrogenase-like, C-terminal domain"/>
    <property type="match status" value="2"/>
</dbReference>
<evidence type="ECO:0000256" key="8">
    <source>
        <dbReference type="SAM" id="MobiDB-lite"/>
    </source>
</evidence>
<evidence type="ECO:0000259" key="10">
    <source>
        <dbReference type="SMART" id="SM01003"/>
    </source>
</evidence>
<gene>
    <name evidence="11" type="ORF">Vbra_21195</name>
</gene>
<dbReference type="Gene3D" id="3.40.50.720">
    <property type="entry name" value="NAD(P)-binding Rossmann-like Domain"/>
    <property type="match status" value="4"/>
</dbReference>
<dbReference type="InParanoid" id="A0A0G4F4R8"/>
<protein>
    <submittedName>
        <fullName evidence="11">Uncharacterized protein</fullName>
    </submittedName>
</protein>
<dbReference type="GO" id="GO:0005737">
    <property type="term" value="C:cytoplasm"/>
    <property type="evidence" value="ECO:0007669"/>
    <property type="project" value="TreeGrafter"/>
</dbReference>
<dbReference type="InterPro" id="IPR032095">
    <property type="entry name" value="Sacchrp_dh-like_C"/>
</dbReference>
<dbReference type="InterPro" id="IPR051168">
    <property type="entry name" value="AASS"/>
</dbReference>
<dbReference type="OMA" id="TPHVHDI"/>
<evidence type="ECO:0000256" key="4">
    <source>
        <dbReference type="ARBA" id="ARBA00023002"/>
    </source>
</evidence>
<dbReference type="InterPro" id="IPR007698">
    <property type="entry name" value="AlaDH/PNT_NAD(H)-bd"/>
</dbReference>
<dbReference type="Gene3D" id="3.30.360.10">
    <property type="entry name" value="Dihydrodipicolinate Reductase, domain 2"/>
    <property type="match status" value="1"/>
</dbReference>
<dbReference type="SMART" id="SM01002">
    <property type="entry name" value="AlaDh_PNT_C"/>
    <property type="match status" value="1"/>
</dbReference>
<dbReference type="InterPro" id="IPR036291">
    <property type="entry name" value="NAD(P)-bd_dom_sf"/>
</dbReference>
<dbReference type="SMART" id="SM01003">
    <property type="entry name" value="AlaDh_PNT_N"/>
    <property type="match status" value="1"/>
</dbReference>
<proteinExistence type="inferred from homology"/>
<dbReference type="FunFam" id="3.30.360.10:FF:000008">
    <property type="entry name" value="Alpha-aminoadipic semialdehyde synthase, mitochondrial"/>
    <property type="match status" value="1"/>
</dbReference>
<keyword evidence="4" id="KW-0560">Oxidoreductase</keyword>
<name>A0A0G4F4R8_VITBC</name>
<evidence type="ECO:0000256" key="6">
    <source>
        <dbReference type="ARBA" id="ARBA00023268"/>
    </source>
</evidence>